<dbReference type="InterPro" id="IPR052340">
    <property type="entry name" value="RNase_Y/CdgJ"/>
</dbReference>
<dbReference type="CDD" id="cd07302">
    <property type="entry name" value="CHD"/>
    <property type="match status" value="1"/>
</dbReference>
<dbReference type="AlphaFoldDB" id="A0A1A8XH34"/>
<dbReference type="InterPro" id="IPR029787">
    <property type="entry name" value="Nucleotide_cyclase"/>
</dbReference>
<dbReference type="RefSeq" id="WP_186405773.1">
    <property type="nucleotide sequence ID" value="NZ_FLQX01000035.1"/>
</dbReference>
<dbReference type="Gene3D" id="1.10.3210.10">
    <property type="entry name" value="Hypothetical protein af1432"/>
    <property type="match status" value="1"/>
</dbReference>
<evidence type="ECO:0000313" key="4">
    <source>
        <dbReference type="Proteomes" id="UP000199169"/>
    </source>
</evidence>
<reference evidence="3 4" key="1">
    <citation type="submission" date="2016-06" db="EMBL/GenBank/DDBJ databases">
        <authorList>
            <person name="Kjaerup R.B."/>
            <person name="Dalgaard T.S."/>
            <person name="Juul-Madsen H.R."/>
        </authorList>
    </citation>
    <scope>NUCLEOTIDE SEQUENCE [LARGE SCALE GENOMIC DNA]</scope>
    <source>
        <strain evidence="3">3</strain>
    </source>
</reference>
<feature type="domain" description="Guanylate cyclase" evidence="1">
    <location>
        <begin position="17"/>
        <end position="129"/>
    </location>
</feature>
<dbReference type="CDD" id="cd00077">
    <property type="entry name" value="HDc"/>
    <property type="match status" value="1"/>
</dbReference>
<dbReference type="Proteomes" id="UP000199169">
    <property type="component" value="Unassembled WGS sequence"/>
</dbReference>
<evidence type="ECO:0000313" key="3">
    <source>
        <dbReference type="EMBL" id="SBT04006.1"/>
    </source>
</evidence>
<sequence>MGPPGSTLGDASLITATFLFTDIEGSTSLWEREPEAMRVALQRHNALLSSAIARHRGCVFKTVGDAFCVTFDDGADALAAAYQIQTSLGAETWPTRAPLRVRVALHTGPAYLCEGDYFGTTVNRCARLLAVTRGGQTLLTAATETLLRAALPAHSTLRDTGLLRLRDLPRPVHVFQLMHPGLSPDLLELGDTSGGHKLEAEPIARFRPIDLYEVPTLPSVVLHALRVMQDPNSGATAVERVIVHDLAISAKILRVANSAFFGFSRRISTIADAVRVLGFTNVQGMIISVGAFDAFRTERLNLREFWTHSITTATAARFLRLRSPVVGCSPDEAFTAGILHDIGKLIFAVQAEPAYQRVLELRRGSAISSLEAERMLFEFTHPEVGEMVAERWDLPSRYVAAIAHHHDPAGAGDESPFCALIGLADRAAYAALAVDYTPSERDGGLTALLDTLGLDSLHWQDCLHHLQEARQSIDAFVGAIQ</sequence>
<dbReference type="PROSITE" id="PS51833">
    <property type="entry name" value="HDOD"/>
    <property type="match status" value="1"/>
</dbReference>
<evidence type="ECO:0000259" key="2">
    <source>
        <dbReference type="PROSITE" id="PS51833"/>
    </source>
</evidence>
<name>A0A1A8XH34_9PROT</name>
<dbReference type="InterPro" id="IPR013976">
    <property type="entry name" value="HDOD"/>
</dbReference>
<proteinExistence type="predicted"/>
<evidence type="ECO:0000259" key="1">
    <source>
        <dbReference type="PROSITE" id="PS50125"/>
    </source>
</evidence>
<dbReference type="PROSITE" id="PS50125">
    <property type="entry name" value="GUANYLATE_CYCLASE_2"/>
    <property type="match status" value="1"/>
</dbReference>
<organism evidence="3 4">
    <name type="scientific">Candidatus Accumulibacter aalborgensis</name>
    <dbReference type="NCBI Taxonomy" id="1860102"/>
    <lineage>
        <taxon>Bacteria</taxon>
        <taxon>Pseudomonadati</taxon>
        <taxon>Pseudomonadota</taxon>
        <taxon>Betaproteobacteria</taxon>
        <taxon>Candidatus Accumulibacter</taxon>
    </lineage>
</organism>
<feature type="domain" description="HDOD" evidence="2">
    <location>
        <begin position="214"/>
        <end position="408"/>
    </location>
</feature>
<dbReference type="GO" id="GO:0035556">
    <property type="term" value="P:intracellular signal transduction"/>
    <property type="evidence" value="ECO:0007669"/>
    <property type="project" value="InterPro"/>
</dbReference>
<accession>A0A1A8XH34</accession>
<dbReference type="EMBL" id="FLQX01000035">
    <property type="protein sequence ID" value="SBT04006.1"/>
    <property type="molecule type" value="Genomic_DNA"/>
</dbReference>
<dbReference type="PANTHER" id="PTHR33525:SF3">
    <property type="entry name" value="RIBONUCLEASE Y"/>
    <property type="match status" value="1"/>
</dbReference>
<dbReference type="PANTHER" id="PTHR33525">
    <property type="match status" value="1"/>
</dbReference>
<dbReference type="SMART" id="SM00044">
    <property type="entry name" value="CYCc"/>
    <property type="match status" value="1"/>
</dbReference>
<dbReference type="GO" id="GO:0004016">
    <property type="term" value="F:adenylate cyclase activity"/>
    <property type="evidence" value="ECO:0007669"/>
    <property type="project" value="UniProtKB-ARBA"/>
</dbReference>
<dbReference type="SUPFAM" id="SSF55073">
    <property type="entry name" value="Nucleotide cyclase"/>
    <property type="match status" value="1"/>
</dbReference>
<dbReference type="SMART" id="SM00471">
    <property type="entry name" value="HDc"/>
    <property type="match status" value="1"/>
</dbReference>
<dbReference type="Gene3D" id="3.30.70.1230">
    <property type="entry name" value="Nucleotide cyclase"/>
    <property type="match status" value="1"/>
</dbReference>
<dbReference type="InterPro" id="IPR003607">
    <property type="entry name" value="HD/PDEase_dom"/>
</dbReference>
<dbReference type="Pfam" id="PF08668">
    <property type="entry name" value="HDOD"/>
    <property type="match status" value="1"/>
</dbReference>
<dbReference type="Pfam" id="PF00211">
    <property type="entry name" value="Guanylate_cyc"/>
    <property type="match status" value="1"/>
</dbReference>
<dbReference type="SUPFAM" id="SSF109604">
    <property type="entry name" value="HD-domain/PDEase-like"/>
    <property type="match status" value="1"/>
</dbReference>
<dbReference type="STRING" id="1860102.ACCAA_130003"/>
<keyword evidence="4" id="KW-1185">Reference proteome</keyword>
<protein>
    <submittedName>
        <fullName evidence="3">Adenylate/guanylate cyclase</fullName>
    </submittedName>
</protein>
<dbReference type="InterPro" id="IPR001054">
    <property type="entry name" value="A/G_cyclase"/>
</dbReference>
<dbReference type="GO" id="GO:0009190">
    <property type="term" value="P:cyclic nucleotide biosynthetic process"/>
    <property type="evidence" value="ECO:0007669"/>
    <property type="project" value="InterPro"/>
</dbReference>
<gene>
    <name evidence="3" type="ORF">ACCAA_130003</name>
</gene>